<feature type="non-terminal residue" evidence="1">
    <location>
        <position position="1"/>
    </location>
</feature>
<keyword evidence="2" id="KW-1185">Reference proteome</keyword>
<dbReference type="EMBL" id="CAJVPU010033728">
    <property type="protein sequence ID" value="CAG8723182.1"/>
    <property type="molecule type" value="Genomic_DNA"/>
</dbReference>
<comment type="caution">
    <text evidence="1">The sequence shown here is derived from an EMBL/GenBank/DDBJ whole genome shotgun (WGS) entry which is preliminary data.</text>
</comment>
<proteinExistence type="predicted"/>
<organism evidence="1 2">
    <name type="scientific">Dentiscutata heterogama</name>
    <dbReference type="NCBI Taxonomy" id="1316150"/>
    <lineage>
        <taxon>Eukaryota</taxon>
        <taxon>Fungi</taxon>
        <taxon>Fungi incertae sedis</taxon>
        <taxon>Mucoromycota</taxon>
        <taxon>Glomeromycotina</taxon>
        <taxon>Glomeromycetes</taxon>
        <taxon>Diversisporales</taxon>
        <taxon>Gigasporaceae</taxon>
        <taxon>Dentiscutata</taxon>
    </lineage>
</organism>
<sequence>VEEPSKVLYEVAINVSHIIDNRTFNDLLFEIASNQFLERRIQ</sequence>
<dbReference type="Proteomes" id="UP000789702">
    <property type="component" value="Unassembled WGS sequence"/>
</dbReference>
<feature type="non-terminal residue" evidence="1">
    <location>
        <position position="42"/>
    </location>
</feature>
<name>A0ACA9PTM0_9GLOM</name>
<gene>
    <name evidence="1" type="ORF">DHETER_LOCUS12952</name>
</gene>
<reference evidence="1" key="1">
    <citation type="submission" date="2021-06" db="EMBL/GenBank/DDBJ databases">
        <authorList>
            <person name="Kallberg Y."/>
            <person name="Tangrot J."/>
            <person name="Rosling A."/>
        </authorList>
    </citation>
    <scope>NUCLEOTIDE SEQUENCE</scope>
    <source>
        <strain evidence="1">IL203A</strain>
    </source>
</reference>
<evidence type="ECO:0000313" key="2">
    <source>
        <dbReference type="Proteomes" id="UP000789702"/>
    </source>
</evidence>
<protein>
    <submittedName>
        <fullName evidence="1">6321_t:CDS:1</fullName>
    </submittedName>
</protein>
<evidence type="ECO:0000313" key="1">
    <source>
        <dbReference type="EMBL" id="CAG8723182.1"/>
    </source>
</evidence>
<accession>A0ACA9PTM0</accession>